<evidence type="ECO:0000259" key="7">
    <source>
        <dbReference type="Pfam" id="PF00808"/>
    </source>
</evidence>
<evidence type="ECO:0000313" key="9">
    <source>
        <dbReference type="Proteomes" id="UP000215902"/>
    </source>
</evidence>
<keyword evidence="9" id="KW-1185">Reference proteome</keyword>
<dbReference type="FunFam" id="1.10.20.10:FF:000062">
    <property type="entry name" value="Nuclear transcription factor Y subunit C"/>
    <property type="match status" value="1"/>
</dbReference>
<keyword evidence="5" id="KW-0539">Nucleus</keyword>
<reference evidence="8 9" key="1">
    <citation type="submission" date="2017-06" db="EMBL/GenBank/DDBJ databases">
        <title>A platform for efficient transgenesis in Macrostomum lignano, a flatworm model organism for stem cell research.</title>
        <authorList>
            <person name="Berezikov E."/>
        </authorList>
    </citation>
    <scope>NUCLEOTIDE SEQUENCE [LARGE SCALE GENOMIC DNA]</scope>
    <source>
        <strain evidence="8">DV1</strain>
        <tissue evidence="8">Whole organism</tissue>
    </source>
</reference>
<dbReference type="STRING" id="282301.A0A267FKN1"/>
<dbReference type="PANTHER" id="PTHR10252">
    <property type="entry name" value="HISTONE-LIKE TRANSCRIPTION FACTOR CCAAT-RELATED"/>
    <property type="match status" value="1"/>
</dbReference>
<gene>
    <name evidence="8" type="ORF">BOX15_Mlig000932g5</name>
</gene>
<keyword evidence="2" id="KW-0805">Transcription regulation</keyword>
<dbReference type="InterPro" id="IPR003958">
    <property type="entry name" value="CBFA_NFYB_domain"/>
</dbReference>
<dbReference type="InterPro" id="IPR009072">
    <property type="entry name" value="Histone-fold"/>
</dbReference>
<dbReference type="SUPFAM" id="SSF47113">
    <property type="entry name" value="Histone-fold"/>
    <property type="match status" value="1"/>
</dbReference>
<dbReference type="OrthoDB" id="1272441at2759"/>
<comment type="similarity">
    <text evidence="6">Belongs to the NFYC/HAP5 subunit family.</text>
</comment>
<dbReference type="GO" id="GO:0001228">
    <property type="term" value="F:DNA-binding transcription activator activity, RNA polymerase II-specific"/>
    <property type="evidence" value="ECO:0007669"/>
    <property type="project" value="TreeGrafter"/>
</dbReference>
<evidence type="ECO:0000256" key="3">
    <source>
        <dbReference type="ARBA" id="ARBA00023125"/>
    </source>
</evidence>
<sequence length="270" mass="28637">SSSLSHMANVNSISLLGARIARLMQDEAREIAALPADTAAFKNSELPLARIKKIMKLDDDVRGMMIAAEAPLLFSKAAELLIKELTLRAWSHTERQRRRTLQRIDISASVYDQDTDQFDFLIDIVPREEPQQLPATPARSASAPAAASAAAPAPVSAASAAAATGHASLTAELMEHQTPAQPAAVTVVTSSHQPQQQVQYVIQIPGGQQQPMQLAFVSSQDHPAGGHQQPVLHFATAAAASDVQQEALDVKPDIAQLGLSGPVPISFAGL</sequence>
<organism evidence="8 9">
    <name type="scientific">Macrostomum lignano</name>
    <dbReference type="NCBI Taxonomy" id="282301"/>
    <lineage>
        <taxon>Eukaryota</taxon>
        <taxon>Metazoa</taxon>
        <taxon>Spiralia</taxon>
        <taxon>Lophotrochozoa</taxon>
        <taxon>Platyhelminthes</taxon>
        <taxon>Rhabditophora</taxon>
        <taxon>Macrostomorpha</taxon>
        <taxon>Macrostomida</taxon>
        <taxon>Macrostomidae</taxon>
        <taxon>Macrostomum</taxon>
    </lineage>
</organism>
<evidence type="ECO:0000256" key="2">
    <source>
        <dbReference type="ARBA" id="ARBA00023015"/>
    </source>
</evidence>
<dbReference type="EMBL" id="NIVC01000957">
    <property type="protein sequence ID" value="PAA74311.1"/>
    <property type="molecule type" value="Genomic_DNA"/>
</dbReference>
<dbReference type="AlphaFoldDB" id="A0A267FKN1"/>
<dbReference type="PANTHER" id="PTHR10252:SF8">
    <property type="entry name" value="NUCLEAR TRANSCRIPTION FACTOR Y SUBUNIT GAMMA"/>
    <property type="match status" value="1"/>
</dbReference>
<evidence type="ECO:0000256" key="6">
    <source>
        <dbReference type="ARBA" id="ARBA00038129"/>
    </source>
</evidence>
<name>A0A267FKN1_9PLAT</name>
<keyword evidence="3" id="KW-0238">DNA-binding</keyword>
<evidence type="ECO:0000256" key="4">
    <source>
        <dbReference type="ARBA" id="ARBA00023163"/>
    </source>
</evidence>
<dbReference type="GO" id="GO:0000978">
    <property type="term" value="F:RNA polymerase II cis-regulatory region sequence-specific DNA binding"/>
    <property type="evidence" value="ECO:0007669"/>
    <property type="project" value="TreeGrafter"/>
</dbReference>
<feature type="domain" description="Transcription factor CBF/NF-Y/archaeal histone" evidence="7">
    <location>
        <begin position="45"/>
        <end position="109"/>
    </location>
</feature>
<dbReference type="GO" id="GO:0046982">
    <property type="term" value="F:protein heterodimerization activity"/>
    <property type="evidence" value="ECO:0007669"/>
    <property type="project" value="InterPro"/>
</dbReference>
<dbReference type="GO" id="GO:0016602">
    <property type="term" value="C:CCAAT-binding factor complex"/>
    <property type="evidence" value="ECO:0007669"/>
    <property type="project" value="TreeGrafter"/>
</dbReference>
<evidence type="ECO:0000256" key="5">
    <source>
        <dbReference type="ARBA" id="ARBA00023242"/>
    </source>
</evidence>
<dbReference type="Pfam" id="PF00808">
    <property type="entry name" value="CBFD_NFYB_HMF"/>
    <property type="match status" value="1"/>
</dbReference>
<comment type="subcellular location">
    <subcellularLocation>
        <location evidence="1">Nucleus</location>
    </subcellularLocation>
</comment>
<protein>
    <recommendedName>
        <fullName evidence="7">Transcription factor CBF/NF-Y/archaeal histone domain-containing protein</fullName>
    </recommendedName>
</protein>
<evidence type="ECO:0000313" key="8">
    <source>
        <dbReference type="EMBL" id="PAA74311.1"/>
    </source>
</evidence>
<evidence type="ECO:0000256" key="1">
    <source>
        <dbReference type="ARBA" id="ARBA00004123"/>
    </source>
</evidence>
<dbReference type="CDD" id="cd22908">
    <property type="entry name" value="HFD_NFYC-like"/>
    <property type="match status" value="1"/>
</dbReference>
<comment type="caution">
    <text evidence="8">The sequence shown here is derived from an EMBL/GenBank/DDBJ whole genome shotgun (WGS) entry which is preliminary data.</text>
</comment>
<keyword evidence="4" id="KW-0804">Transcription</keyword>
<dbReference type="InterPro" id="IPR050568">
    <property type="entry name" value="Transcr_DNA_Rep_Reg"/>
</dbReference>
<proteinExistence type="inferred from homology"/>
<dbReference type="Gene3D" id="1.10.20.10">
    <property type="entry name" value="Histone, subunit A"/>
    <property type="match status" value="1"/>
</dbReference>
<dbReference type="Proteomes" id="UP000215902">
    <property type="component" value="Unassembled WGS sequence"/>
</dbReference>
<feature type="non-terminal residue" evidence="8">
    <location>
        <position position="1"/>
    </location>
</feature>
<accession>A0A267FKN1</accession>